<proteinExistence type="inferred from homology"/>
<keyword evidence="5" id="KW-0812">Transmembrane</keyword>
<evidence type="ECO:0000256" key="4">
    <source>
        <dbReference type="ARBA" id="ARBA00022452"/>
    </source>
</evidence>
<evidence type="ECO:0000256" key="3">
    <source>
        <dbReference type="ARBA" id="ARBA00022448"/>
    </source>
</evidence>
<evidence type="ECO:0000256" key="7">
    <source>
        <dbReference type="ARBA" id="ARBA00023237"/>
    </source>
</evidence>
<evidence type="ECO:0000256" key="6">
    <source>
        <dbReference type="ARBA" id="ARBA00023136"/>
    </source>
</evidence>
<keyword evidence="3" id="KW-0813">Transport</keyword>
<dbReference type="PANTHER" id="PTHR30026">
    <property type="entry name" value="OUTER MEMBRANE PROTEIN TOLC"/>
    <property type="match status" value="1"/>
</dbReference>
<keyword evidence="8" id="KW-0175">Coiled coil</keyword>
<keyword evidence="10" id="KW-1185">Reference proteome</keyword>
<dbReference type="Pfam" id="PF02321">
    <property type="entry name" value="OEP"/>
    <property type="match status" value="2"/>
</dbReference>
<feature type="coiled-coil region" evidence="8">
    <location>
        <begin position="341"/>
        <end position="378"/>
    </location>
</feature>
<gene>
    <name evidence="9" type="ORF">FHR24_002882</name>
</gene>
<dbReference type="RefSeq" id="WP_167190435.1">
    <property type="nucleotide sequence ID" value="NZ_JAASQL010000006.1"/>
</dbReference>
<accession>A0ABX0UC34</accession>
<evidence type="ECO:0000313" key="9">
    <source>
        <dbReference type="EMBL" id="NIJ46395.1"/>
    </source>
</evidence>
<evidence type="ECO:0000256" key="2">
    <source>
        <dbReference type="ARBA" id="ARBA00007613"/>
    </source>
</evidence>
<evidence type="ECO:0000256" key="5">
    <source>
        <dbReference type="ARBA" id="ARBA00022692"/>
    </source>
</evidence>
<evidence type="ECO:0000313" key="10">
    <source>
        <dbReference type="Proteomes" id="UP000745859"/>
    </source>
</evidence>
<evidence type="ECO:0000256" key="8">
    <source>
        <dbReference type="SAM" id="Coils"/>
    </source>
</evidence>
<protein>
    <submittedName>
        <fullName evidence="9">Outer membrane protein TolC</fullName>
    </submittedName>
</protein>
<dbReference type="PANTHER" id="PTHR30026:SF20">
    <property type="entry name" value="OUTER MEMBRANE PROTEIN TOLC"/>
    <property type="match status" value="1"/>
</dbReference>
<dbReference type="Gene3D" id="1.20.1600.10">
    <property type="entry name" value="Outer membrane efflux proteins (OEP)"/>
    <property type="match status" value="1"/>
</dbReference>
<keyword evidence="4" id="KW-1134">Transmembrane beta strand</keyword>
<keyword evidence="6" id="KW-0472">Membrane</keyword>
<evidence type="ECO:0000256" key="1">
    <source>
        <dbReference type="ARBA" id="ARBA00004442"/>
    </source>
</evidence>
<comment type="similarity">
    <text evidence="2">Belongs to the outer membrane factor (OMF) (TC 1.B.17) family.</text>
</comment>
<comment type="subcellular location">
    <subcellularLocation>
        <location evidence="1">Cell outer membrane</location>
    </subcellularLocation>
</comment>
<dbReference type="InterPro" id="IPR003423">
    <property type="entry name" value="OMP_efflux"/>
</dbReference>
<dbReference type="Proteomes" id="UP000745859">
    <property type="component" value="Unassembled WGS sequence"/>
</dbReference>
<dbReference type="SUPFAM" id="SSF56954">
    <property type="entry name" value="Outer membrane efflux proteins (OEP)"/>
    <property type="match status" value="1"/>
</dbReference>
<sequence length="425" mass="47413">MNTYKYILSFVFLMGFSVQHIHAQKQVLTLEKAKTLAKTNNKKTLRALQNIEAAKAAKASVSATDKPYVEASAMGIHVGDPLNVLLPDFQASASLGVTQVIYAGGKIRNSKKMSATAINLYSAQKELTEAEVLLDVETTYWQIINVNAKVDLAHKYKDLLTELLKDLTNSYDAGLIYKNDVLQVQVQLNQALLDLIKAEDGLSILKLRMAQLIGLNNSDFEINTEMSNKTLVSHKVNSEEALAQRPEIKMLTESVTLENLQTKVLKGDRKPTVSLNVSGLYATGKNINFSDGGNNLASYYGVLNVSIPVFDWGKRKQKVKEQEFKSVAKQLELEETEELVVIQIENAYLELQQALKRVEITQKSLEQADENLRLHQDRFEAGTVIGKDVLEAQVLWQQAYSEVIDAKAIQHISLANYKKTIGEIN</sequence>
<organism evidence="9 10">
    <name type="scientific">Wenyingzhuangia heitensis</name>
    <dbReference type="NCBI Taxonomy" id="1487859"/>
    <lineage>
        <taxon>Bacteria</taxon>
        <taxon>Pseudomonadati</taxon>
        <taxon>Bacteroidota</taxon>
        <taxon>Flavobacteriia</taxon>
        <taxon>Flavobacteriales</taxon>
        <taxon>Flavobacteriaceae</taxon>
        <taxon>Wenyingzhuangia</taxon>
    </lineage>
</organism>
<name>A0ABX0UC34_9FLAO</name>
<comment type="caution">
    <text evidence="9">The sequence shown here is derived from an EMBL/GenBank/DDBJ whole genome shotgun (WGS) entry which is preliminary data.</text>
</comment>
<dbReference type="InterPro" id="IPR051906">
    <property type="entry name" value="TolC-like"/>
</dbReference>
<keyword evidence="7" id="KW-0998">Cell outer membrane</keyword>
<dbReference type="EMBL" id="JAASQL010000006">
    <property type="protein sequence ID" value="NIJ46395.1"/>
    <property type="molecule type" value="Genomic_DNA"/>
</dbReference>
<reference evidence="9 10" key="1">
    <citation type="submission" date="2020-03" db="EMBL/GenBank/DDBJ databases">
        <title>Genomic Encyclopedia of Type Strains, Phase IV (KMG-IV): sequencing the most valuable type-strain genomes for metagenomic binning, comparative biology and taxonomic classification.</title>
        <authorList>
            <person name="Goeker M."/>
        </authorList>
    </citation>
    <scope>NUCLEOTIDE SEQUENCE [LARGE SCALE GENOMIC DNA]</scope>
    <source>
        <strain evidence="9 10">DSM 101599</strain>
    </source>
</reference>